<proteinExistence type="predicted"/>
<feature type="compositionally biased region" description="Basic and acidic residues" evidence="1">
    <location>
        <begin position="55"/>
        <end position="64"/>
    </location>
</feature>
<evidence type="ECO:0000256" key="1">
    <source>
        <dbReference type="SAM" id="MobiDB-lite"/>
    </source>
</evidence>
<dbReference type="Proteomes" id="UP001465976">
    <property type="component" value="Unassembled WGS sequence"/>
</dbReference>
<comment type="caution">
    <text evidence="2">The sequence shown here is derived from an EMBL/GenBank/DDBJ whole genome shotgun (WGS) entry which is preliminary data.</text>
</comment>
<feature type="compositionally biased region" description="Polar residues" evidence="1">
    <location>
        <begin position="108"/>
        <end position="124"/>
    </location>
</feature>
<feature type="compositionally biased region" description="Polar residues" evidence="1">
    <location>
        <begin position="30"/>
        <end position="45"/>
    </location>
</feature>
<protein>
    <submittedName>
        <fullName evidence="2">Uncharacterized protein</fullName>
    </submittedName>
</protein>
<feature type="region of interest" description="Disordered" evidence="1">
    <location>
        <begin position="1"/>
        <end position="158"/>
    </location>
</feature>
<name>A0ABR3EIB6_9AGAR</name>
<feature type="non-terminal residue" evidence="2">
    <location>
        <position position="158"/>
    </location>
</feature>
<evidence type="ECO:0000313" key="2">
    <source>
        <dbReference type="EMBL" id="KAL0562604.1"/>
    </source>
</evidence>
<keyword evidence="3" id="KW-1185">Reference proteome</keyword>
<accession>A0ABR3EIB6</accession>
<gene>
    <name evidence="2" type="ORF">V5O48_019481</name>
</gene>
<feature type="compositionally biased region" description="Acidic residues" evidence="1">
    <location>
        <begin position="137"/>
        <end position="148"/>
    </location>
</feature>
<dbReference type="EMBL" id="JBAHYK010005047">
    <property type="protein sequence ID" value="KAL0562604.1"/>
    <property type="molecule type" value="Genomic_DNA"/>
</dbReference>
<organism evidence="2 3">
    <name type="scientific">Marasmius crinis-equi</name>
    <dbReference type="NCBI Taxonomy" id="585013"/>
    <lineage>
        <taxon>Eukaryota</taxon>
        <taxon>Fungi</taxon>
        <taxon>Dikarya</taxon>
        <taxon>Basidiomycota</taxon>
        <taxon>Agaricomycotina</taxon>
        <taxon>Agaricomycetes</taxon>
        <taxon>Agaricomycetidae</taxon>
        <taxon>Agaricales</taxon>
        <taxon>Marasmiineae</taxon>
        <taxon>Marasmiaceae</taxon>
        <taxon>Marasmius</taxon>
    </lineage>
</organism>
<feature type="compositionally biased region" description="Basic and acidic residues" evidence="1">
    <location>
        <begin position="88"/>
        <end position="102"/>
    </location>
</feature>
<evidence type="ECO:0000313" key="3">
    <source>
        <dbReference type="Proteomes" id="UP001465976"/>
    </source>
</evidence>
<feature type="compositionally biased region" description="Basic and acidic residues" evidence="1">
    <location>
        <begin position="149"/>
        <end position="158"/>
    </location>
</feature>
<reference evidence="2 3" key="1">
    <citation type="submission" date="2024-02" db="EMBL/GenBank/DDBJ databases">
        <title>A draft genome for the cacao thread blight pathogen Marasmius crinis-equi.</title>
        <authorList>
            <person name="Cohen S.P."/>
            <person name="Baruah I.K."/>
            <person name="Amoako-Attah I."/>
            <person name="Bukari Y."/>
            <person name="Meinhardt L.W."/>
            <person name="Bailey B.A."/>
        </authorList>
    </citation>
    <scope>NUCLEOTIDE SEQUENCE [LARGE SCALE GENOMIC DNA]</scope>
    <source>
        <strain evidence="2 3">GH-76</strain>
    </source>
</reference>
<sequence length="158" mass="18091">MRRIGLSTLFQDLNHPVDPPACDTQEEQVHQNPSIARVQSNNKTGQPHPVVTRATRLDTIAEKQEEQEENEQEYKHKQEDKQEEEDEPEHKEQEEGEHKEMDMDVDQGSDNAKSGSGYSESQCNGIPGQGRWRCTVEEDDEEEGDDLEHEVVSESPEH</sequence>